<keyword evidence="5" id="KW-1185">Reference proteome</keyword>
<dbReference type="GO" id="GO:0032259">
    <property type="term" value="P:methylation"/>
    <property type="evidence" value="ECO:0007669"/>
    <property type="project" value="UniProtKB-KW"/>
</dbReference>
<dbReference type="OrthoDB" id="9805629at2"/>
<dbReference type="EMBL" id="VLNR01000038">
    <property type="protein sequence ID" value="TSE06961.1"/>
    <property type="molecule type" value="Genomic_DNA"/>
</dbReference>
<dbReference type="PANTHER" id="PTHR30481">
    <property type="entry name" value="DNA ADENINE METHYLASE"/>
    <property type="match status" value="1"/>
</dbReference>
<dbReference type="AlphaFoldDB" id="A0A554VHJ7"/>
<proteinExistence type="predicted"/>
<keyword evidence="1 4" id="KW-0489">Methyltransferase</keyword>
<dbReference type="SUPFAM" id="SSF53335">
    <property type="entry name" value="S-adenosyl-L-methionine-dependent methyltransferases"/>
    <property type="match status" value="1"/>
</dbReference>
<dbReference type="PANTHER" id="PTHR30481:SF4">
    <property type="entry name" value="SITE-SPECIFIC DNA-METHYLTRANSFERASE (ADENINE-SPECIFIC)"/>
    <property type="match status" value="1"/>
</dbReference>
<dbReference type="Pfam" id="PF02086">
    <property type="entry name" value="MethyltransfD12"/>
    <property type="match status" value="1"/>
</dbReference>
<dbReference type="InterPro" id="IPR029063">
    <property type="entry name" value="SAM-dependent_MTases_sf"/>
</dbReference>
<reference evidence="4 5" key="1">
    <citation type="submission" date="2019-07" db="EMBL/GenBank/DDBJ databases">
        <title>The draft genome sequence of Aquimarina algiphila M91.</title>
        <authorList>
            <person name="Meng X."/>
        </authorList>
    </citation>
    <scope>NUCLEOTIDE SEQUENCE [LARGE SCALE GENOMIC DNA]</scope>
    <source>
        <strain evidence="4 5">M91</strain>
    </source>
</reference>
<dbReference type="InterPro" id="IPR012327">
    <property type="entry name" value="MeTrfase_D12"/>
</dbReference>
<dbReference type="GO" id="GO:0006298">
    <property type="term" value="P:mismatch repair"/>
    <property type="evidence" value="ECO:0007669"/>
    <property type="project" value="TreeGrafter"/>
</dbReference>
<dbReference type="GO" id="GO:1904047">
    <property type="term" value="F:S-adenosyl-L-methionine binding"/>
    <property type="evidence" value="ECO:0007669"/>
    <property type="project" value="TreeGrafter"/>
</dbReference>
<name>A0A554VHJ7_9FLAO</name>
<dbReference type="GO" id="GO:0009307">
    <property type="term" value="P:DNA restriction-modification system"/>
    <property type="evidence" value="ECO:0007669"/>
    <property type="project" value="InterPro"/>
</dbReference>
<gene>
    <name evidence="4" type="ORF">FOF46_17205</name>
</gene>
<dbReference type="Proteomes" id="UP000318833">
    <property type="component" value="Unassembled WGS sequence"/>
</dbReference>
<evidence type="ECO:0000313" key="4">
    <source>
        <dbReference type="EMBL" id="TSE06961.1"/>
    </source>
</evidence>
<dbReference type="PIRSF" id="PIRSF000398">
    <property type="entry name" value="M_m6A_EcoRV"/>
    <property type="match status" value="1"/>
</dbReference>
<dbReference type="PRINTS" id="PR00505">
    <property type="entry name" value="D12N6MTFRASE"/>
</dbReference>
<keyword evidence="3" id="KW-0949">S-adenosyl-L-methionine</keyword>
<comment type="caution">
    <text evidence="4">The sequence shown here is derived from an EMBL/GenBank/DDBJ whole genome shotgun (WGS) entry which is preliminary data.</text>
</comment>
<evidence type="ECO:0000313" key="5">
    <source>
        <dbReference type="Proteomes" id="UP000318833"/>
    </source>
</evidence>
<dbReference type="GO" id="GO:0009007">
    <property type="term" value="F:site-specific DNA-methyltransferase (adenine-specific) activity"/>
    <property type="evidence" value="ECO:0007669"/>
    <property type="project" value="UniProtKB-EC"/>
</dbReference>
<sequence>MLPPLNGLSKTTKTPITYYGGKQALTKLILSLIPTHNLYCEPFVGGAAVFFAKDPSSTEVINDLNGDVVNFYQVCKLQFTQLNKLIQATPHSRKLHSQAARILKGDTEKDNVKRAWAFWVQTNMSFSARIFGGYAYERKTNGVSKTIFNKKQAFTKEICERLDLVDIECNDALKVIKSRDTKETFFYIDPPYFNSDMGHYKGYSEKDFTDLLQLLSTIKGKFLLSSYPSNILEKYTKSNNWFHKSLEKRIAVTERTKKKKIEVLTANYDIINMTNHLSGIMRPEILGIKSQAMRLQLMFAKKDSS</sequence>
<dbReference type="RefSeq" id="WP_143917309.1">
    <property type="nucleotide sequence ID" value="NZ_CANMXV010000021.1"/>
</dbReference>
<keyword evidence="2" id="KW-0808">Transferase</keyword>
<dbReference type="Gene3D" id="3.40.50.150">
    <property type="entry name" value="Vaccinia Virus protein VP39"/>
    <property type="match status" value="2"/>
</dbReference>
<evidence type="ECO:0000256" key="2">
    <source>
        <dbReference type="ARBA" id="ARBA00022679"/>
    </source>
</evidence>
<accession>A0A554VHJ7</accession>
<protein>
    <submittedName>
        <fullName evidence="4">DNA adenine methylase</fullName>
    </submittedName>
</protein>
<evidence type="ECO:0000256" key="3">
    <source>
        <dbReference type="ARBA" id="ARBA00022691"/>
    </source>
</evidence>
<dbReference type="InterPro" id="IPR012263">
    <property type="entry name" value="M_m6A_EcoRV"/>
</dbReference>
<organism evidence="4 5">
    <name type="scientific">Aquimarina algiphila</name>
    <dbReference type="NCBI Taxonomy" id="2047982"/>
    <lineage>
        <taxon>Bacteria</taxon>
        <taxon>Pseudomonadati</taxon>
        <taxon>Bacteroidota</taxon>
        <taxon>Flavobacteriia</taxon>
        <taxon>Flavobacteriales</taxon>
        <taxon>Flavobacteriaceae</taxon>
        <taxon>Aquimarina</taxon>
    </lineage>
</organism>
<evidence type="ECO:0000256" key="1">
    <source>
        <dbReference type="ARBA" id="ARBA00022603"/>
    </source>
</evidence>
<dbReference type="GO" id="GO:0043565">
    <property type="term" value="F:sequence-specific DNA binding"/>
    <property type="evidence" value="ECO:0007669"/>
    <property type="project" value="TreeGrafter"/>
</dbReference>